<dbReference type="GO" id="GO:0018786">
    <property type="term" value="F:haloalkane dehalogenase activity"/>
    <property type="evidence" value="ECO:0007669"/>
    <property type="project" value="UniProtKB-EC"/>
</dbReference>
<dbReference type="AlphaFoldDB" id="A0A1J5NX51"/>
<dbReference type="EMBL" id="MLJW01008667">
    <property type="protein sequence ID" value="OIQ63817.1"/>
    <property type="molecule type" value="Genomic_DNA"/>
</dbReference>
<sequence>MRVICPDLIGFGKSDKPKKTALHTGDWHAQIVVELIERLGARDLTLVTADHRTPWVQQVLAGASQSISRLVFRPADAMDRQALEAPFPDAGHCAALRAFVDMKMLPVAAPTWSPST</sequence>
<protein>
    <submittedName>
        <fullName evidence="1">Haloalkane dehalogenase</fullName>
        <ecNumber evidence="1">3.8.1.5</ecNumber>
    </submittedName>
</protein>
<dbReference type="Gene3D" id="3.40.50.1820">
    <property type="entry name" value="alpha/beta hydrolase"/>
    <property type="match status" value="1"/>
</dbReference>
<accession>A0A1J5NX51</accession>
<comment type="caution">
    <text evidence="1">The sequence shown here is derived from an EMBL/GenBank/DDBJ whole genome shotgun (WGS) entry which is preliminary data.</text>
</comment>
<reference evidence="1" key="1">
    <citation type="submission" date="2016-10" db="EMBL/GenBank/DDBJ databases">
        <title>Sequence of Gallionella enrichment culture.</title>
        <authorList>
            <person name="Poehlein A."/>
            <person name="Muehling M."/>
            <person name="Daniel R."/>
        </authorList>
    </citation>
    <scope>NUCLEOTIDE SEQUENCE</scope>
</reference>
<evidence type="ECO:0000313" key="1">
    <source>
        <dbReference type="EMBL" id="OIQ63817.1"/>
    </source>
</evidence>
<name>A0A1J5NX51_9ZZZZ</name>
<dbReference type="EC" id="3.8.1.5" evidence="1"/>
<dbReference type="InterPro" id="IPR029058">
    <property type="entry name" value="AB_hydrolase_fold"/>
</dbReference>
<dbReference type="SUPFAM" id="SSF53474">
    <property type="entry name" value="alpha/beta-Hydrolases"/>
    <property type="match status" value="1"/>
</dbReference>
<proteinExistence type="predicted"/>
<organism evidence="1">
    <name type="scientific">mine drainage metagenome</name>
    <dbReference type="NCBI Taxonomy" id="410659"/>
    <lineage>
        <taxon>unclassified sequences</taxon>
        <taxon>metagenomes</taxon>
        <taxon>ecological metagenomes</taxon>
    </lineage>
</organism>
<keyword evidence="1" id="KW-0378">Hydrolase</keyword>
<gene>
    <name evidence="1" type="primary">dhlA</name>
    <name evidence="1" type="ORF">GALL_546400</name>
</gene>